<dbReference type="EnsemblMetazoa" id="GPAI026317-RA">
    <property type="protein sequence ID" value="GPAI026317-PA"/>
    <property type="gene ID" value="GPAI026317"/>
</dbReference>
<accession>A0A1A9ZVH6</accession>
<dbReference type="AlphaFoldDB" id="A0A1A9ZVH6"/>
<dbReference type="Proteomes" id="UP000092445">
    <property type="component" value="Unassembled WGS sequence"/>
</dbReference>
<evidence type="ECO:0000256" key="1">
    <source>
        <dbReference type="SAM" id="MobiDB-lite"/>
    </source>
</evidence>
<feature type="region of interest" description="Disordered" evidence="1">
    <location>
        <begin position="1"/>
        <end position="26"/>
    </location>
</feature>
<keyword evidence="3" id="KW-1185">Reference proteome</keyword>
<organism evidence="2 3">
    <name type="scientific">Glossina pallidipes</name>
    <name type="common">Tsetse fly</name>
    <dbReference type="NCBI Taxonomy" id="7398"/>
    <lineage>
        <taxon>Eukaryota</taxon>
        <taxon>Metazoa</taxon>
        <taxon>Ecdysozoa</taxon>
        <taxon>Arthropoda</taxon>
        <taxon>Hexapoda</taxon>
        <taxon>Insecta</taxon>
        <taxon>Pterygota</taxon>
        <taxon>Neoptera</taxon>
        <taxon>Endopterygota</taxon>
        <taxon>Diptera</taxon>
        <taxon>Brachycera</taxon>
        <taxon>Muscomorpha</taxon>
        <taxon>Hippoboscoidea</taxon>
        <taxon>Glossinidae</taxon>
        <taxon>Glossina</taxon>
    </lineage>
</organism>
<feature type="compositionally biased region" description="Low complexity" evidence="1">
    <location>
        <begin position="13"/>
        <end position="26"/>
    </location>
</feature>
<reference evidence="2" key="2">
    <citation type="submission" date="2020-05" db="UniProtKB">
        <authorList>
            <consortium name="EnsemblMetazoa"/>
        </authorList>
    </citation>
    <scope>IDENTIFICATION</scope>
    <source>
        <strain evidence="2">IAEA</strain>
    </source>
</reference>
<evidence type="ECO:0000313" key="2">
    <source>
        <dbReference type="EnsemblMetazoa" id="GPAI026317-PA"/>
    </source>
</evidence>
<name>A0A1A9ZVH6_GLOPL</name>
<reference evidence="3" key="1">
    <citation type="submission" date="2014-03" db="EMBL/GenBank/DDBJ databases">
        <authorList>
            <person name="Aksoy S."/>
            <person name="Warren W."/>
            <person name="Wilson R.K."/>
        </authorList>
    </citation>
    <scope>NUCLEOTIDE SEQUENCE [LARGE SCALE GENOMIC DNA]</scope>
    <source>
        <strain evidence="3">IAEA</strain>
    </source>
</reference>
<evidence type="ECO:0000313" key="3">
    <source>
        <dbReference type="Proteomes" id="UP000092445"/>
    </source>
</evidence>
<proteinExistence type="predicted"/>
<sequence>MLIKPTVLQSPRTTVNTTTSTTTTTATSPTTTITCSVLALHYYQERNEKKKSRAAKTDFVRSLSISREYTHDYNAIQQNLTLYTLQLVTQILMLSPGVGHCGLNEF</sequence>
<dbReference type="VEuPathDB" id="VectorBase:GPAI026317"/>
<protein>
    <submittedName>
        <fullName evidence="2">Uncharacterized protein</fullName>
    </submittedName>
</protein>